<dbReference type="InterPro" id="IPR029058">
    <property type="entry name" value="AB_hydrolase_fold"/>
</dbReference>
<keyword evidence="2" id="KW-0325">Glycoprotein</keyword>
<evidence type="ECO:0000259" key="5">
    <source>
        <dbReference type="Pfam" id="PF00135"/>
    </source>
</evidence>
<dbReference type="InterPro" id="IPR051093">
    <property type="entry name" value="Neuroligin/BSAL"/>
</dbReference>
<dbReference type="Proteomes" id="UP000728032">
    <property type="component" value="Unassembled WGS sequence"/>
</dbReference>
<accession>A0A7R9LPT2</accession>
<comment type="similarity">
    <text evidence="1">Belongs to the type-B carboxylesterase/lipase family.</text>
</comment>
<feature type="transmembrane region" description="Helical" evidence="4">
    <location>
        <begin position="743"/>
        <end position="764"/>
    </location>
</feature>
<reference evidence="6" key="1">
    <citation type="submission" date="2020-11" db="EMBL/GenBank/DDBJ databases">
        <authorList>
            <person name="Tran Van P."/>
        </authorList>
    </citation>
    <scope>NUCLEOTIDE SEQUENCE</scope>
</reference>
<proteinExistence type="inferred from homology"/>
<dbReference type="EMBL" id="CAJPVJ010001622">
    <property type="protein sequence ID" value="CAG2165054.1"/>
    <property type="molecule type" value="Genomic_DNA"/>
</dbReference>
<dbReference type="EMBL" id="OC916447">
    <property type="protein sequence ID" value="CAD7644317.1"/>
    <property type="molecule type" value="Genomic_DNA"/>
</dbReference>
<keyword evidence="4" id="KW-0812">Transmembrane</keyword>
<gene>
    <name evidence="6" type="ORF">ONB1V03_LOCUS4600</name>
</gene>
<evidence type="ECO:0000256" key="4">
    <source>
        <dbReference type="SAM" id="Phobius"/>
    </source>
</evidence>
<dbReference type="InterPro" id="IPR002018">
    <property type="entry name" value="CarbesteraseB"/>
</dbReference>
<evidence type="ECO:0000256" key="3">
    <source>
        <dbReference type="SAM" id="MobiDB-lite"/>
    </source>
</evidence>
<dbReference type="Pfam" id="PF00135">
    <property type="entry name" value="COesterase"/>
    <property type="match status" value="1"/>
</dbReference>
<organism evidence="6">
    <name type="scientific">Oppiella nova</name>
    <dbReference type="NCBI Taxonomy" id="334625"/>
    <lineage>
        <taxon>Eukaryota</taxon>
        <taxon>Metazoa</taxon>
        <taxon>Ecdysozoa</taxon>
        <taxon>Arthropoda</taxon>
        <taxon>Chelicerata</taxon>
        <taxon>Arachnida</taxon>
        <taxon>Acari</taxon>
        <taxon>Acariformes</taxon>
        <taxon>Sarcoptiformes</taxon>
        <taxon>Oribatida</taxon>
        <taxon>Brachypylina</taxon>
        <taxon>Oppioidea</taxon>
        <taxon>Oppiidae</taxon>
        <taxon>Oppiella</taxon>
    </lineage>
</organism>
<evidence type="ECO:0000256" key="2">
    <source>
        <dbReference type="ARBA" id="ARBA00023180"/>
    </source>
</evidence>
<dbReference type="Gene3D" id="3.40.50.1820">
    <property type="entry name" value="alpha/beta hydrolase"/>
    <property type="match status" value="1"/>
</dbReference>
<dbReference type="SUPFAM" id="SSF53474">
    <property type="entry name" value="alpha/beta-Hydrolases"/>
    <property type="match status" value="1"/>
</dbReference>
<evidence type="ECO:0000313" key="6">
    <source>
        <dbReference type="EMBL" id="CAD7644317.1"/>
    </source>
</evidence>
<keyword evidence="7" id="KW-1185">Reference proteome</keyword>
<sequence length="834" mass="96061">MPVRGVPQPTTNCSLHNFVHKLWTSGEGTGDYYSSSDTIGVVGEQRDFYEQWGHYHQYDPRNRPLESDRKPYDTFRYGPTPDPTRRRLIEDPGDLRCKEAVREGLDEFITVNTMYGNVVGRVVYLCDGPGRALHDRPLPAQYKISGLPQTYHPVRTFWRNVTTFLGIPYARPPIREYNLRFKPPQVPTPWGSIFADRYRNSCPQYIRYIGKDYGIPITDEDCLYMNIFTPWAASKVRYPYPVMIYIHGGFFDHGSGNTFAGHMLAASQEVVVVTFNYRLGLLGYMATADNASAGNYGLLDQIQAINWVRENIIHFNGDPDRITLFGPDAGAASAGLLAISPQTRKFVKRVIAQSGAAVADWAFIRDPLYMRNTSVVAGYSFGCRTRHTYNLVECLKSRSAIDFTTTEVKPDVGWLAWAPVVDRWTRERELQTIPDLPENLLSENRVDFDPEFAYMSGVTRDEGSQFVFSNEELKRNLYVINEEMLQKKAEEFVRIYNYTLDQESLIRAVKFMYMPWSDPNNLTLIRQGYIEMLTDSYFTAGNDKMVKLMLKNNVRTYMYALNYTIQGLNLPAWMGVPHDTEYLLATGAPFMDPRFFPSALQLNQADWTEADRNMSQLIMESWANFAKYPTCKPGNPLLCGPTPYALFNTIVWKPMEPQNLQYLSINSTNYTGYWHTSTWETNQLNSINMNAWSTSTMWRDYKQKACQFWNDYIPAMVDRIPPTWPPTYEPYEEELRLYRAATWSILAALIVLIVLVFLCSCLYCRAKSYRYGDAAIDEYINIPDIATMGTQYSAPSTRANSESNLSFRLKSEYPRKKFQSNDKIYIPRDKHTQV</sequence>
<evidence type="ECO:0000313" key="7">
    <source>
        <dbReference type="Proteomes" id="UP000728032"/>
    </source>
</evidence>
<keyword evidence="4" id="KW-0472">Membrane</keyword>
<feature type="compositionally biased region" description="Basic and acidic residues" evidence="3">
    <location>
        <begin position="60"/>
        <end position="73"/>
    </location>
</feature>
<protein>
    <recommendedName>
        <fullName evidence="5">Carboxylesterase type B domain-containing protein</fullName>
    </recommendedName>
</protein>
<feature type="region of interest" description="Disordered" evidence="3">
    <location>
        <begin position="60"/>
        <end position="86"/>
    </location>
</feature>
<keyword evidence="4" id="KW-1133">Transmembrane helix</keyword>
<evidence type="ECO:0000256" key="1">
    <source>
        <dbReference type="ARBA" id="ARBA00005964"/>
    </source>
</evidence>
<feature type="domain" description="Carboxylesterase type B" evidence="5">
    <location>
        <begin position="160"/>
        <end position="670"/>
    </location>
</feature>
<dbReference type="OrthoDB" id="408631at2759"/>
<dbReference type="AlphaFoldDB" id="A0A7R9LPT2"/>
<name>A0A7R9LPT2_9ACAR</name>
<dbReference type="PANTHER" id="PTHR43903">
    <property type="entry name" value="NEUROLIGIN"/>
    <property type="match status" value="1"/>
</dbReference>